<feature type="coiled-coil region" evidence="1">
    <location>
        <begin position="11"/>
        <end position="98"/>
    </location>
</feature>
<dbReference type="OrthoDB" id="2415902at2759"/>
<reference evidence="2" key="1">
    <citation type="submission" date="2019-10" db="EMBL/GenBank/DDBJ databases">
        <title>Conservation and host-specific expression of non-tandemly repeated heterogenous ribosome RNA gene in arbuscular mycorrhizal fungi.</title>
        <authorList>
            <person name="Maeda T."/>
            <person name="Kobayashi Y."/>
            <person name="Nakagawa T."/>
            <person name="Ezawa T."/>
            <person name="Yamaguchi K."/>
            <person name="Bino T."/>
            <person name="Nishimoto Y."/>
            <person name="Shigenobu S."/>
            <person name="Kawaguchi M."/>
        </authorList>
    </citation>
    <scope>NUCLEOTIDE SEQUENCE</scope>
    <source>
        <strain evidence="2">HR1</strain>
    </source>
</reference>
<organism evidence="2 3">
    <name type="scientific">Rhizophagus clarus</name>
    <dbReference type="NCBI Taxonomy" id="94130"/>
    <lineage>
        <taxon>Eukaryota</taxon>
        <taxon>Fungi</taxon>
        <taxon>Fungi incertae sedis</taxon>
        <taxon>Mucoromycota</taxon>
        <taxon>Glomeromycotina</taxon>
        <taxon>Glomeromycetes</taxon>
        <taxon>Glomerales</taxon>
        <taxon>Glomeraceae</taxon>
        <taxon>Rhizophagus</taxon>
    </lineage>
</organism>
<proteinExistence type="predicted"/>
<protein>
    <submittedName>
        <fullName evidence="2">Uncharacterized protein</fullName>
    </submittedName>
</protein>
<accession>A0A8H3LIN7</accession>
<dbReference type="AlphaFoldDB" id="A0A8H3LIN7"/>
<dbReference type="Proteomes" id="UP000615446">
    <property type="component" value="Unassembled WGS sequence"/>
</dbReference>
<name>A0A8H3LIN7_9GLOM</name>
<evidence type="ECO:0000313" key="2">
    <source>
        <dbReference type="EMBL" id="GES87729.1"/>
    </source>
</evidence>
<gene>
    <name evidence="2" type="ORF">RCL2_001471500</name>
</gene>
<evidence type="ECO:0000313" key="3">
    <source>
        <dbReference type="Proteomes" id="UP000615446"/>
    </source>
</evidence>
<keyword evidence="1" id="KW-0175">Coiled coil</keyword>
<comment type="caution">
    <text evidence="2">The sequence shown here is derived from an EMBL/GenBank/DDBJ whole genome shotgun (WGS) entry which is preliminary data.</text>
</comment>
<dbReference type="EMBL" id="BLAL01000169">
    <property type="protein sequence ID" value="GES87729.1"/>
    <property type="molecule type" value="Genomic_DNA"/>
</dbReference>
<evidence type="ECO:0000256" key="1">
    <source>
        <dbReference type="SAM" id="Coils"/>
    </source>
</evidence>
<sequence>MSVNESNVFKFEVLKQRIAELEAENSRVLAEKAKLLKQIAEKRAKYEAENAELKGRIEELEKSRADADAKNARRDVENAELKDRVAKLEQDYGQVQSDSMPLVSSFTRSEPVVIPDCETKDAVPKVQFSTNNSISANSKTSEDREMDAFLDDAHKKSVSNGIRQRNKEKKLQNDLIAQDSVIPDSRNDQLISENLESLEKTVTNLSRSDYVHINTSEVSGLVQDDEVDVVDTSQIIEQGLIYELIQNQCEISCQNDSTSLNDEINKSCIQDMENLIPGSAESLSHLFDKAVKKGQEEILCWYYYSLEFENRVKSLIADGTIKDKTARTKIYKEMKPFLPCITDANLRKKTQRARKILKLGDHVTSKTVTNLSRSIYISPKIKVNTLAKSLTSGPNASETQARKQGLYSAKVSTLANVLSAPQSNTTYDQAYFRNKTLDQYPALYREFSSENFDYYGITDERLCPLCELEHGDEESIESTYKAKSYFIKCEQREIEIVA</sequence>